<dbReference type="AlphaFoldDB" id="X1UV36"/>
<comment type="caution">
    <text evidence="1">The sequence shown here is derived from an EMBL/GenBank/DDBJ whole genome shotgun (WGS) entry which is preliminary data.</text>
</comment>
<evidence type="ECO:0000313" key="1">
    <source>
        <dbReference type="EMBL" id="GAI96224.1"/>
    </source>
</evidence>
<feature type="non-terminal residue" evidence="1">
    <location>
        <position position="38"/>
    </location>
</feature>
<sequence>MGNAQDIDYLIGCGEEAVGDRYNRGGGNMAKAIGELCG</sequence>
<proteinExistence type="predicted"/>
<name>X1UV36_9ZZZZ</name>
<protein>
    <submittedName>
        <fullName evidence="1">Uncharacterized protein</fullName>
    </submittedName>
</protein>
<gene>
    <name evidence="1" type="ORF">S12H4_40829</name>
</gene>
<accession>X1UV36</accession>
<organism evidence="1">
    <name type="scientific">marine sediment metagenome</name>
    <dbReference type="NCBI Taxonomy" id="412755"/>
    <lineage>
        <taxon>unclassified sequences</taxon>
        <taxon>metagenomes</taxon>
        <taxon>ecological metagenomes</taxon>
    </lineage>
</organism>
<reference evidence="1" key="1">
    <citation type="journal article" date="2014" name="Front. Microbiol.">
        <title>High frequency of phylogenetically diverse reductive dehalogenase-homologous genes in deep subseafloor sedimentary metagenomes.</title>
        <authorList>
            <person name="Kawai M."/>
            <person name="Futagami T."/>
            <person name="Toyoda A."/>
            <person name="Takaki Y."/>
            <person name="Nishi S."/>
            <person name="Hori S."/>
            <person name="Arai W."/>
            <person name="Tsubouchi T."/>
            <person name="Morono Y."/>
            <person name="Uchiyama I."/>
            <person name="Ito T."/>
            <person name="Fujiyama A."/>
            <person name="Inagaki F."/>
            <person name="Takami H."/>
        </authorList>
    </citation>
    <scope>NUCLEOTIDE SEQUENCE</scope>
    <source>
        <strain evidence="1">Expedition CK06-06</strain>
    </source>
</reference>
<dbReference type="EMBL" id="BARW01024816">
    <property type="protein sequence ID" value="GAI96224.1"/>
    <property type="molecule type" value="Genomic_DNA"/>
</dbReference>